<sequence length="141" mass="15782">MKTQRFLIAVEGMFADGRSLNAEEIRAMVANFNYEELLVPVTYAHYCWSPLLSEVVALGCDVINNHMHLYAEIKVTEELKEIACRELTHHLVPEVMPGEGNNDSLTKLFGVGVTQNSIIPGLDVLQFDRANHENAILRSGK</sequence>
<accession>A0A5Q2VBN6</accession>
<dbReference type="RefSeq" id="WP_153858182.1">
    <property type="nucleotide sequence ID" value="NZ_CP045913.1"/>
</dbReference>
<evidence type="ECO:0000313" key="1">
    <source>
        <dbReference type="EMBL" id="QGH60773.1"/>
    </source>
</evidence>
<dbReference type="AlphaFoldDB" id="A0A5Q2VBN6"/>
<reference evidence="1 2" key="1">
    <citation type="submission" date="2019-11" db="EMBL/GenBank/DDBJ databases">
        <title>The Phosphoenolpyruvate Phosphotransferase System Regulates Serratia proteamaculans 336X Biofilm Formation and Wheat Roots colonization.</title>
        <authorList>
            <person name="Liu F."/>
        </authorList>
    </citation>
    <scope>NUCLEOTIDE SEQUENCE [LARGE SCALE GENOMIC DNA]</scope>
    <source>
        <strain evidence="1 2">336X</strain>
    </source>
</reference>
<evidence type="ECO:0000313" key="2">
    <source>
        <dbReference type="Proteomes" id="UP000381260"/>
    </source>
</evidence>
<proteinExistence type="predicted"/>
<organism evidence="1 2">
    <name type="scientific">Serratia proteamaculans</name>
    <dbReference type="NCBI Taxonomy" id="28151"/>
    <lineage>
        <taxon>Bacteria</taxon>
        <taxon>Pseudomonadati</taxon>
        <taxon>Pseudomonadota</taxon>
        <taxon>Gammaproteobacteria</taxon>
        <taxon>Enterobacterales</taxon>
        <taxon>Yersiniaceae</taxon>
        <taxon>Serratia</taxon>
    </lineage>
</organism>
<dbReference type="Proteomes" id="UP000381260">
    <property type="component" value="Chromosome"/>
</dbReference>
<name>A0A5Q2VBN6_SERPR</name>
<protein>
    <submittedName>
        <fullName evidence="1">Uncharacterized protein</fullName>
    </submittedName>
</protein>
<dbReference type="EMBL" id="CP045913">
    <property type="protein sequence ID" value="QGH60773.1"/>
    <property type="molecule type" value="Genomic_DNA"/>
</dbReference>
<gene>
    <name evidence="1" type="ORF">GHV41_07910</name>
</gene>